<evidence type="ECO:0000313" key="1">
    <source>
        <dbReference type="EMBL" id="KAG6473555.1"/>
    </source>
</evidence>
<keyword evidence="2" id="KW-1185">Reference proteome</keyword>
<dbReference type="Proteomes" id="UP000734854">
    <property type="component" value="Unassembled WGS sequence"/>
</dbReference>
<organism evidence="1 2">
    <name type="scientific">Zingiber officinale</name>
    <name type="common">Ginger</name>
    <name type="synonym">Amomum zingiber</name>
    <dbReference type="NCBI Taxonomy" id="94328"/>
    <lineage>
        <taxon>Eukaryota</taxon>
        <taxon>Viridiplantae</taxon>
        <taxon>Streptophyta</taxon>
        <taxon>Embryophyta</taxon>
        <taxon>Tracheophyta</taxon>
        <taxon>Spermatophyta</taxon>
        <taxon>Magnoliopsida</taxon>
        <taxon>Liliopsida</taxon>
        <taxon>Zingiberales</taxon>
        <taxon>Zingiberaceae</taxon>
        <taxon>Zingiber</taxon>
    </lineage>
</organism>
<name>A0A8J5ESS9_ZINOF</name>
<protein>
    <submittedName>
        <fullName evidence="1">Uncharacterized protein</fullName>
    </submittedName>
</protein>
<dbReference type="EMBL" id="JACMSC010000019">
    <property type="protein sequence ID" value="KAG6473555.1"/>
    <property type="molecule type" value="Genomic_DNA"/>
</dbReference>
<dbReference type="AlphaFoldDB" id="A0A8J5ESS9"/>
<gene>
    <name evidence="1" type="ORF">ZIOFF_067472</name>
</gene>
<accession>A0A8J5ESS9</accession>
<sequence length="120" mass="13363">MSLPSSSKSRDYEEALANTEEISSPAIGFIVAKDATNKDIDRQNNTIIDLLLKNNEKLDQLLIKPVSSNSEQVATLAKQLEGLTLGVVKAVPPKKESFYVYQDPLQIFKKEKEKLNGNKE</sequence>
<evidence type="ECO:0000313" key="2">
    <source>
        <dbReference type="Proteomes" id="UP000734854"/>
    </source>
</evidence>
<comment type="caution">
    <text evidence="1">The sequence shown here is derived from an EMBL/GenBank/DDBJ whole genome shotgun (WGS) entry which is preliminary data.</text>
</comment>
<proteinExistence type="predicted"/>
<reference evidence="1 2" key="1">
    <citation type="submission" date="2020-08" db="EMBL/GenBank/DDBJ databases">
        <title>Plant Genome Project.</title>
        <authorList>
            <person name="Zhang R.-G."/>
        </authorList>
    </citation>
    <scope>NUCLEOTIDE SEQUENCE [LARGE SCALE GENOMIC DNA]</scope>
    <source>
        <tissue evidence="1">Rhizome</tissue>
    </source>
</reference>